<evidence type="ECO:0008006" key="3">
    <source>
        <dbReference type="Google" id="ProtNLM"/>
    </source>
</evidence>
<protein>
    <recommendedName>
        <fullName evidence="3">Stringent starvation protein B</fullName>
    </recommendedName>
</protein>
<keyword evidence="2" id="KW-1185">Reference proteome</keyword>
<dbReference type="KEGG" id="ant:Arnit_2753"/>
<dbReference type="STRING" id="572480.Arnit_2753"/>
<dbReference type="eggNOG" id="ENOG5031CI0">
    <property type="taxonomic scope" value="Bacteria"/>
</dbReference>
<dbReference type="OrthoDB" id="5333999at2"/>
<proteinExistence type="predicted"/>
<accession>D5V6Y1</accession>
<evidence type="ECO:0000313" key="1">
    <source>
        <dbReference type="EMBL" id="ADG94401.1"/>
    </source>
</evidence>
<dbReference type="RefSeq" id="WP_013136546.1">
    <property type="nucleotide sequence ID" value="NC_014166.1"/>
</dbReference>
<dbReference type="AlphaFoldDB" id="D5V6Y1"/>
<sequence length="147" mass="16452">MVNDVIQSVEFKNLMSKQVKDMIVFLLERNSEFAITVNVNGATFDPALPSAIEKKLAKFSLFVLSNYTYTTIKIEDDFISFEAGFGSENFGSTVTIPLESVFQIVIDESILLINPVATVEKFNTSSKASLHKSINVFKNNPNNKKFQ</sequence>
<gene>
    <name evidence="1" type="ordered locus">Arnit_2753</name>
</gene>
<dbReference type="Proteomes" id="UP000000939">
    <property type="component" value="Chromosome"/>
</dbReference>
<evidence type="ECO:0000313" key="2">
    <source>
        <dbReference type="Proteomes" id="UP000000939"/>
    </source>
</evidence>
<name>D5V6Y1_ARCNC</name>
<organism evidence="1 2">
    <name type="scientific">Arcobacter nitrofigilis (strain ATCC 33309 / DSM 7299 / CCUG 15893 / LMG 7604 / NCTC 12251 / CI)</name>
    <name type="common">Campylobacter nitrofigilis</name>
    <dbReference type="NCBI Taxonomy" id="572480"/>
    <lineage>
        <taxon>Bacteria</taxon>
        <taxon>Pseudomonadati</taxon>
        <taxon>Campylobacterota</taxon>
        <taxon>Epsilonproteobacteria</taxon>
        <taxon>Campylobacterales</taxon>
        <taxon>Arcobacteraceae</taxon>
        <taxon>Arcobacter</taxon>
    </lineage>
</organism>
<dbReference type="HOGENOM" id="CLU_129236_0_0_7"/>
<dbReference type="EMBL" id="CP001999">
    <property type="protein sequence ID" value="ADG94401.1"/>
    <property type="molecule type" value="Genomic_DNA"/>
</dbReference>
<reference evidence="1 2" key="1">
    <citation type="journal article" date="2010" name="Stand. Genomic Sci.">
        <title>Complete genome sequence of Arcobacter nitrofigilis type strain (CI).</title>
        <authorList>
            <person name="Pati A."/>
            <person name="Gronow S."/>
            <person name="Lapidus A."/>
            <person name="Copeland A."/>
            <person name="Glavina Del Rio T."/>
            <person name="Nolan M."/>
            <person name="Lucas S."/>
            <person name="Tice H."/>
            <person name="Cheng J.F."/>
            <person name="Han C."/>
            <person name="Chertkov O."/>
            <person name="Bruce D."/>
            <person name="Tapia R."/>
            <person name="Goodwin L."/>
            <person name="Pitluck S."/>
            <person name="Liolios K."/>
            <person name="Ivanova N."/>
            <person name="Mavromatis K."/>
            <person name="Chen A."/>
            <person name="Palaniappan K."/>
            <person name="Land M."/>
            <person name="Hauser L."/>
            <person name="Chang Y.J."/>
            <person name="Jeffries C.D."/>
            <person name="Detter J.C."/>
            <person name="Rohde M."/>
            <person name="Goker M."/>
            <person name="Bristow J."/>
            <person name="Eisen J.A."/>
            <person name="Markowitz V."/>
            <person name="Hugenholtz P."/>
            <person name="Klenk H.P."/>
            <person name="Kyrpides N.C."/>
        </authorList>
    </citation>
    <scope>NUCLEOTIDE SEQUENCE [LARGE SCALE GENOMIC DNA]</scope>
    <source>
        <strain evidence="2">ATCC 33309 / DSM 7299 / CCUG 15893 / LMG 7604 / NCTC 12251 / CI</strain>
    </source>
</reference>